<dbReference type="Proteomes" id="UP000824192">
    <property type="component" value="Unassembled WGS sequence"/>
</dbReference>
<gene>
    <name evidence="1" type="ORF">H9868_01075</name>
</gene>
<reference evidence="1" key="1">
    <citation type="journal article" date="2021" name="PeerJ">
        <title>Extensive microbial diversity within the chicken gut microbiome revealed by metagenomics and culture.</title>
        <authorList>
            <person name="Gilroy R."/>
            <person name="Ravi A."/>
            <person name="Getino M."/>
            <person name="Pursley I."/>
            <person name="Horton D.L."/>
            <person name="Alikhan N.F."/>
            <person name="Baker D."/>
            <person name="Gharbi K."/>
            <person name="Hall N."/>
            <person name="Watson M."/>
            <person name="Adriaenssens E.M."/>
            <person name="Foster-Nyarko E."/>
            <person name="Jarju S."/>
            <person name="Secka A."/>
            <person name="Antonio M."/>
            <person name="Oren A."/>
            <person name="Chaudhuri R.R."/>
            <person name="La Ragione R."/>
            <person name="Hildebrand F."/>
            <person name="Pallen M.J."/>
        </authorList>
    </citation>
    <scope>NUCLEOTIDE SEQUENCE</scope>
    <source>
        <strain evidence="1">ChiGjej6B6-1540</strain>
    </source>
</reference>
<evidence type="ECO:0000313" key="2">
    <source>
        <dbReference type="Proteomes" id="UP000824192"/>
    </source>
</evidence>
<name>A0A9D1RT58_9FIRM</name>
<organism evidence="1 2">
    <name type="scientific">Candidatus Flavonifractor merdipullorum</name>
    <dbReference type="NCBI Taxonomy" id="2838590"/>
    <lineage>
        <taxon>Bacteria</taxon>
        <taxon>Bacillati</taxon>
        <taxon>Bacillota</taxon>
        <taxon>Clostridia</taxon>
        <taxon>Eubacteriales</taxon>
        <taxon>Oscillospiraceae</taxon>
        <taxon>Flavonifractor</taxon>
    </lineage>
</organism>
<protein>
    <submittedName>
        <fullName evidence="1">Uncharacterized protein</fullName>
    </submittedName>
</protein>
<dbReference type="Pfam" id="PF20648">
    <property type="entry name" value="DUF6809"/>
    <property type="match status" value="1"/>
</dbReference>
<accession>A0A9D1RT58</accession>
<sequence>MQDLLTVLYNYVQENRVGRYLNADPAYRRAGRQRERAEDWLRANLGPEALAQLDALWDSQSVQDDLSQRALFRCGIGLGLALAQLDHFAG</sequence>
<evidence type="ECO:0000313" key="1">
    <source>
        <dbReference type="EMBL" id="HIW93110.1"/>
    </source>
</evidence>
<dbReference type="InterPro" id="IPR049215">
    <property type="entry name" value="DUF6809"/>
</dbReference>
<reference evidence="1" key="2">
    <citation type="submission" date="2021-04" db="EMBL/GenBank/DDBJ databases">
        <authorList>
            <person name="Gilroy R."/>
        </authorList>
    </citation>
    <scope>NUCLEOTIDE SEQUENCE</scope>
    <source>
        <strain evidence="1">ChiGjej6B6-1540</strain>
    </source>
</reference>
<dbReference type="AlphaFoldDB" id="A0A9D1RT58"/>
<comment type="caution">
    <text evidence="1">The sequence shown here is derived from an EMBL/GenBank/DDBJ whole genome shotgun (WGS) entry which is preliminary data.</text>
</comment>
<dbReference type="EMBL" id="DXGA01000023">
    <property type="protein sequence ID" value="HIW93110.1"/>
    <property type="molecule type" value="Genomic_DNA"/>
</dbReference>
<proteinExistence type="predicted"/>